<feature type="binding site" evidence="6">
    <location>
        <position position="548"/>
    </location>
    <ligand>
        <name>ATP</name>
        <dbReference type="ChEBI" id="CHEBI:30616"/>
    </ligand>
</feature>
<dbReference type="GO" id="GO:0005524">
    <property type="term" value="F:ATP binding"/>
    <property type="evidence" value="ECO:0007669"/>
    <property type="project" value="UniProtKB-UniRule"/>
</dbReference>
<dbReference type="PROSITE" id="PS00107">
    <property type="entry name" value="PROTEIN_KINASE_ATP"/>
    <property type="match status" value="1"/>
</dbReference>
<dbReference type="SMART" id="SM00220">
    <property type="entry name" value="S_TKc"/>
    <property type="match status" value="1"/>
</dbReference>
<dbReference type="PANTHER" id="PTHR44329">
    <property type="entry name" value="SERINE/THREONINE-PROTEIN KINASE TNNI3K-RELATED"/>
    <property type="match status" value="1"/>
</dbReference>
<dbReference type="InterPro" id="IPR051681">
    <property type="entry name" value="Ser/Thr_Kinases-Pseudokinases"/>
</dbReference>
<feature type="compositionally biased region" description="Low complexity" evidence="8">
    <location>
        <begin position="1"/>
        <end position="12"/>
    </location>
</feature>
<dbReference type="InterPro" id="IPR006189">
    <property type="entry name" value="CHASE_dom"/>
</dbReference>
<dbReference type="STRING" id="33097.A0A150GHN8"/>
<feature type="transmembrane region" description="Helical" evidence="9">
    <location>
        <begin position="406"/>
        <end position="428"/>
    </location>
</feature>
<dbReference type="PANTHER" id="PTHR44329:SF214">
    <property type="entry name" value="PROTEIN KINASE DOMAIN-CONTAINING PROTEIN"/>
    <property type="match status" value="1"/>
</dbReference>
<dbReference type="InterPro" id="IPR017441">
    <property type="entry name" value="Protein_kinase_ATP_BS"/>
</dbReference>
<feature type="domain" description="CHASE" evidence="11">
    <location>
        <begin position="202"/>
        <end position="268"/>
    </location>
</feature>
<keyword evidence="2" id="KW-0808">Transferase</keyword>
<dbReference type="EMBL" id="LSYV01000023">
    <property type="protein sequence ID" value="KXZ49358.1"/>
    <property type="molecule type" value="Genomic_DNA"/>
</dbReference>
<comment type="caution">
    <text evidence="12">The sequence shown here is derived from an EMBL/GenBank/DDBJ whole genome shotgun (WGS) entry which is preliminary data.</text>
</comment>
<feature type="transmembrane region" description="Helical" evidence="9">
    <location>
        <begin position="99"/>
        <end position="121"/>
    </location>
</feature>
<feature type="compositionally biased region" description="Low complexity" evidence="8">
    <location>
        <begin position="926"/>
        <end position="936"/>
    </location>
</feature>
<evidence type="ECO:0000256" key="9">
    <source>
        <dbReference type="SAM" id="Phobius"/>
    </source>
</evidence>
<dbReference type="InterPro" id="IPR011009">
    <property type="entry name" value="Kinase-like_dom_sf"/>
</dbReference>
<dbReference type="PROSITE" id="PS00108">
    <property type="entry name" value="PROTEIN_KINASE_ST"/>
    <property type="match status" value="1"/>
</dbReference>
<dbReference type="AlphaFoldDB" id="A0A150GHN8"/>
<keyword evidence="13" id="KW-1185">Reference proteome</keyword>
<evidence type="ECO:0000259" key="11">
    <source>
        <dbReference type="PROSITE" id="PS50839"/>
    </source>
</evidence>
<keyword evidence="9" id="KW-0472">Membrane</keyword>
<evidence type="ECO:0000256" key="7">
    <source>
        <dbReference type="SAM" id="Coils"/>
    </source>
</evidence>
<sequence>MDYAPMGAAPPGGALPPSPTEPPPALVDGADSKATVTTDPSAPPTGTLNVTTEGVTVLKPASTAPTAPKRKNLVMRCFLGIVEASKDLAGTVRLFPSTLIPPLVVFLLLCGLGVWGVIAAARSHVEQQKDDARSRAVDAATGFQASARDDIQLQQSYTPGLTFTLLVKQRPDLAYWIQNYNDTAMELMSRVPANSLWNLQLQPFAQVMMMYPMRNQDLPQVNPPRDLLGDPTRRDDILRIIRSRKPYVVGPVTLSYGSVGAFVRYPIYVPDVDANETFNFQYIHSGYNGTRGPLPYSALPASVRNCAICYNATTREKWWGLMTVLVNYDAVTQGEDAYLANLRKLGYNYALVRPVNATYEQTIAQVGSSTLKDVDSVTVEMKVFESLWLLRVAPSGGFGPSWRAPLIAAVVIIAFVISGLLFFSVASFRRQRLLLQETVAANHNLAETTKRLEEEKERMDVLLVRQYDLLRCLDANRGDHKGGGSGGSSDSVGSSKKAMMARIEDARRSLNVAKASVEDPIQVFEVLGAGAFGKVQKGLWRGTVVAVKTMILPANMSGQEKREKMAVMEAAISSSLVHPNIVTTYTYFIRPYHEPSHDGVQNMMASQGTPTTDHKNSLTGNSGASEATIHSYEVRLVLEFCDKGSLKDALDQHAFMQGGQGASEEWRGGGAFNLAAMLETASDIAKAMVHMHAANVLHSDLKARNIMLKSCGAEGRGVVAKVADFGLSTRMEHAETHLSSCFQGTLTHMAPEVMLEGRISKAADVYSFGILMWELFCGGDPFAGVPRAHIGHAITKEGRRPKFPPFAPRDYVALASRCWDPDASARPTFEEVLAELARIREELGGDTPQLVISPPKPQLCLPSGMDGLTPGALAGGSNGALPRFSPGGLGGPSLAAGGASTLLNAGIVLGGAAGASGVSAVSISVSPGPVNASRPRSGGGSSLVGRRGANSLTVQRQLRKMGIHVAGVAAASLAQTLPALHEEVEHKEGDSKEGEAQAGGQGAIKAEQST</sequence>
<dbReference type="Gene3D" id="3.30.200.20">
    <property type="entry name" value="Phosphorylase Kinase, domain 1"/>
    <property type="match status" value="1"/>
</dbReference>
<dbReference type="Pfam" id="PF07714">
    <property type="entry name" value="PK_Tyr_Ser-Thr"/>
    <property type="match status" value="2"/>
</dbReference>
<evidence type="ECO:0000313" key="12">
    <source>
        <dbReference type="EMBL" id="KXZ49358.1"/>
    </source>
</evidence>
<dbReference type="PRINTS" id="PR00109">
    <property type="entry name" value="TYRKINASE"/>
</dbReference>
<keyword evidence="3 6" id="KW-0547">Nucleotide-binding</keyword>
<dbReference type="GO" id="GO:0004674">
    <property type="term" value="F:protein serine/threonine kinase activity"/>
    <property type="evidence" value="ECO:0007669"/>
    <property type="project" value="UniProtKB-KW"/>
</dbReference>
<keyword evidence="4" id="KW-0418">Kinase</keyword>
<feature type="domain" description="Protein kinase" evidence="10">
    <location>
        <begin position="521"/>
        <end position="839"/>
    </location>
</feature>
<evidence type="ECO:0000313" key="13">
    <source>
        <dbReference type="Proteomes" id="UP000075714"/>
    </source>
</evidence>
<evidence type="ECO:0000256" key="8">
    <source>
        <dbReference type="SAM" id="MobiDB-lite"/>
    </source>
</evidence>
<accession>A0A150GHN8</accession>
<evidence type="ECO:0000259" key="10">
    <source>
        <dbReference type="PROSITE" id="PS50011"/>
    </source>
</evidence>
<name>A0A150GHN8_GONPE</name>
<evidence type="ECO:0008006" key="14">
    <source>
        <dbReference type="Google" id="ProtNLM"/>
    </source>
</evidence>
<keyword evidence="5 6" id="KW-0067">ATP-binding</keyword>
<evidence type="ECO:0000256" key="3">
    <source>
        <dbReference type="ARBA" id="ARBA00022741"/>
    </source>
</evidence>
<dbReference type="PROSITE" id="PS50011">
    <property type="entry name" value="PROTEIN_KINASE_DOM"/>
    <property type="match status" value="1"/>
</dbReference>
<dbReference type="OrthoDB" id="540454at2759"/>
<dbReference type="Proteomes" id="UP000075714">
    <property type="component" value="Unassembled WGS sequence"/>
</dbReference>
<dbReference type="InterPro" id="IPR008271">
    <property type="entry name" value="Ser/Thr_kinase_AS"/>
</dbReference>
<dbReference type="InterPro" id="IPR001245">
    <property type="entry name" value="Ser-Thr/Tyr_kinase_cat_dom"/>
</dbReference>
<feature type="region of interest" description="Disordered" evidence="8">
    <location>
        <begin position="982"/>
        <end position="1010"/>
    </location>
</feature>
<protein>
    <recommendedName>
        <fullName evidence="14">Protein kinase domain-containing protein</fullName>
    </recommendedName>
</protein>
<evidence type="ECO:0000256" key="4">
    <source>
        <dbReference type="ARBA" id="ARBA00022777"/>
    </source>
</evidence>
<evidence type="ECO:0000256" key="5">
    <source>
        <dbReference type="ARBA" id="ARBA00022840"/>
    </source>
</evidence>
<reference evidence="13" key="1">
    <citation type="journal article" date="2016" name="Nat. Commun.">
        <title>The Gonium pectorale genome demonstrates co-option of cell cycle regulation during the evolution of multicellularity.</title>
        <authorList>
            <person name="Hanschen E.R."/>
            <person name="Marriage T.N."/>
            <person name="Ferris P.J."/>
            <person name="Hamaji T."/>
            <person name="Toyoda A."/>
            <person name="Fujiyama A."/>
            <person name="Neme R."/>
            <person name="Noguchi H."/>
            <person name="Minakuchi Y."/>
            <person name="Suzuki M."/>
            <person name="Kawai-Toyooka H."/>
            <person name="Smith D.R."/>
            <person name="Sparks H."/>
            <person name="Anderson J."/>
            <person name="Bakaric R."/>
            <person name="Luria V."/>
            <person name="Karger A."/>
            <person name="Kirschner M.W."/>
            <person name="Durand P.M."/>
            <person name="Michod R.E."/>
            <person name="Nozaki H."/>
            <person name="Olson B.J."/>
        </authorList>
    </citation>
    <scope>NUCLEOTIDE SEQUENCE [LARGE SCALE GENOMIC DNA]</scope>
    <source>
        <strain evidence="13">NIES-2863</strain>
    </source>
</reference>
<evidence type="ECO:0000256" key="1">
    <source>
        <dbReference type="ARBA" id="ARBA00022527"/>
    </source>
</evidence>
<dbReference type="InterPro" id="IPR000719">
    <property type="entry name" value="Prot_kinase_dom"/>
</dbReference>
<dbReference type="SUPFAM" id="SSF56112">
    <property type="entry name" value="Protein kinase-like (PK-like)"/>
    <property type="match status" value="1"/>
</dbReference>
<dbReference type="Gene3D" id="1.10.510.10">
    <property type="entry name" value="Transferase(Phosphotransferase) domain 1"/>
    <property type="match status" value="1"/>
</dbReference>
<dbReference type="PROSITE" id="PS50839">
    <property type="entry name" value="CHASE"/>
    <property type="match status" value="1"/>
</dbReference>
<feature type="compositionally biased region" description="Basic and acidic residues" evidence="8">
    <location>
        <begin position="982"/>
        <end position="995"/>
    </location>
</feature>
<feature type="coiled-coil region" evidence="7">
    <location>
        <begin position="435"/>
        <end position="465"/>
    </location>
</feature>
<keyword evidence="1" id="KW-0723">Serine/threonine-protein kinase</keyword>
<keyword evidence="7" id="KW-0175">Coiled coil</keyword>
<feature type="compositionally biased region" description="Pro residues" evidence="8">
    <location>
        <begin position="13"/>
        <end position="25"/>
    </location>
</feature>
<evidence type="ECO:0000256" key="6">
    <source>
        <dbReference type="PROSITE-ProRule" id="PRU10141"/>
    </source>
</evidence>
<gene>
    <name evidence="12" type="ORF">GPECTOR_22g952</name>
</gene>
<proteinExistence type="predicted"/>
<keyword evidence="9" id="KW-1133">Transmembrane helix</keyword>
<organism evidence="12 13">
    <name type="scientific">Gonium pectorale</name>
    <name type="common">Green alga</name>
    <dbReference type="NCBI Taxonomy" id="33097"/>
    <lineage>
        <taxon>Eukaryota</taxon>
        <taxon>Viridiplantae</taxon>
        <taxon>Chlorophyta</taxon>
        <taxon>core chlorophytes</taxon>
        <taxon>Chlorophyceae</taxon>
        <taxon>CS clade</taxon>
        <taxon>Chlamydomonadales</taxon>
        <taxon>Volvocaceae</taxon>
        <taxon>Gonium</taxon>
    </lineage>
</organism>
<feature type="region of interest" description="Disordered" evidence="8">
    <location>
        <begin position="926"/>
        <end position="948"/>
    </location>
</feature>
<keyword evidence="9" id="KW-0812">Transmembrane</keyword>
<feature type="compositionally biased region" description="Polar residues" evidence="8">
    <location>
        <begin position="34"/>
        <end position="49"/>
    </location>
</feature>
<evidence type="ECO:0000256" key="2">
    <source>
        <dbReference type="ARBA" id="ARBA00022679"/>
    </source>
</evidence>
<feature type="region of interest" description="Disordered" evidence="8">
    <location>
        <begin position="1"/>
        <end position="49"/>
    </location>
</feature>